<feature type="compositionally biased region" description="Polar residues" evidence="1">
    <location>
        <begin position="95"/>
        <end position="119"/>
    </location>
</feature>
<proteinExistence type="predicted"/>
<dbReference type="Proteomes" id="UP000053477">
    <property type="component" value="Unassembled WGS sequence"/>
</dbReference>
<feature type="region of interest" description="Disordered" evidence="1">
    <location>
        <begin position="95"/>
        <end position="125"/>
    </location>
</feature>
<evidence type="ECO:0000313" key="3">
    <source>
        <dbReference type="Proteomes" id="UP000053477"/>
    </source>
</evidence>
<feature type="region of interest" description="Disordered" evidence="1">
    <location>
        <begin position="190"/>
        <end position="209"/>
    </location>
</feature>
<feature type="compositionally biased region" description="Polar residues" evidence="1">
    <location>
        <begin position="192"/>
        <end position="205"/>
    </location>
</feature>
<evidence type="ECO:0000256" key="1">
    <source>
        <dbReference type="SAM" id="MobiDB-lite"/>
    </source>
</evidence>
<accession>A0A0H2SU32</accession>
<sequence>MPVSGVKMSSGGNHPASTLLSRTPTSKSDQAISNLNNSVHTHHLDHVIAFQTALSARSLVNRSSPNNSTSSVFDRNRGYACYSIDWENMYASGTQAATSPDASHSTAYDESPSRNSSVSGDPEAWSSRFMGRPSMDTLLNFTSRNSLSLKCELLNRATSLPNLRSQNLDETPILVAPEVFGSIESKHDAVLSSESEMPPQSTEVSYDNKHSSIDDMDVQELMRTYDVVSSLEARIPPAPDALESKDLKAGLKKFRRMPTLARRLFVISRRNNASQRSPLASDV</sequence>
<keyword evidence="3" id="KW-1185">Reference proteome</keyword>
<evidence type="ECO:0000313" key="2">
    <source>
        <dbReference type="EMBL" id="KLO20636.1"/>
    </source>
</evidence>
<feature type="region of interest" description="Disordered" evidence="1">
    <location>
        <begin position="1"/>
        <end position="31"/>
    </location>
</feature>
<organism evidence="2 3">
    <name type="scientific">Schizopora paradoxa</name>
    <dbReference type="NCBI Taxonomy" id="27342"/>
    <lineage>
        <taxon>Eukaryota</taxon>
        <taxon>Fungi</taxon>
        <taxon>Dikarya</taxon>
        <taxon>Basidiomycota</taxon>
        <taxon>Agaricomycotina</taxon>
        <taxon>Agaricomycetes</taxon>
        <taxon>Hymenochaetales</taxon>
        <taxon>Schizoporaceae</taxon>
        <taxon>Schizopora</taxon>
    </lineage>
</organism>
<reference evidence="2 3" key="1">
    <citation type="submission" date="2015-04" db="EMBL/GenBank/DDBJ databases">
        <title>Complete genome sequence of Schizopora paradoxa KUC8140, a cosmopolitan wood degrader in East Asia.</title>
        <authorList>
            <consortium name="DOE Joint Genome Institute"/>
            <person name="Min B."/>
            <person name="Park H."/>
            <person name="Jang Y."/>
            <person name="Kim J.-J."/>
            <person name="Kim K.H."/>
            <person name="Pangilinan J."/>
            <person name="Lipzen A."/>
            <person name="Riley R."/>
            <person name="Grigoriev I.V."/>
            <person name="Spatafora J.W."/>
            <person name="Choi I.-G."/>
        </authorList>
    </citation>
    <scope>NUCLEOTIDE SEQUENCE [LARGE SCALE GENOMIC DNA]</scope>
    <source>
        <strain evidence="2 3">KUC8140</strain>
    </source>
</reference>
<feature type="compositionally biased region" description="Polar residues" evidence="1">
    <location>
        <begin position="10"/>
        <end position="31"/>
    </location>
</feature>
<dbReference type="EMBL" id="KQ085882">
    <property type="protein sequence ID" value="KLO20636.1"/>
    <property type="molecule type" value="Genomic_DNA"/>
</dbReference>
<dbReference type="AlphaFoldDB" id="A0A0H2SU32"/>
<gene>
    <name evidence="2" type="ORF">SCHPADRAFT_923737</name>
</gene>
<dbReference type="InParanoid" id="A0A0H2SU32"/>
<name>A0A0H2SU32_9AGAM</name>
<protein>
    <submittedName>
        <fullName evidence="2">Uncharacterized protein</fullName>
    </submittedName>
</protein>